<organism evidence="3 4">
    <name type="scientific">Colletotrichum karsti</name>
    <dbReference type="NCBI Taxonomy" id="1095194"/>
    <lineage>
        <taxon>Eukaryota</taxon>
        <taxon>Fungi</taxon>
        <taxon>Dikarya</taxon>
        <taxon>Ascomycota</taxon>
        <taxon>Pezizomycotina</taxon>
        <taxon>Sordariomycetes</taxon>
        <taxon>Hypocreomycetidae</taxon>
        <taxon>Glomerellales</taxon>
        <taxon>Glomerellaceae</taxon>
        <taxon>Colletotrichum</taxon>
        <taxon>Colletotrichum boninense species complex</taxon>
    </lineage>
</organism>
<name>A0A9P6IBJ5_9PEZI</name>
<proteinExistence type="predicted"/>
<sequence length="598" mass="67703">MKEPRQLEPTLPQYRENPKPPTPEKTSIDVDPASIPLVDMSPTYSSVLKTSNAVDREPPSPSLSSNCDVMGFAKVELPPPAQSHENGSHVKGQGPRQALPKGLVATRFANNPPPHQPKSPAMSVSSISFIDGDDLIDFGTDVSPSTRDTSQDSSPKSRHVERNTGFSSGSGPHAYKDVAELQRKLKASIARAEIAEEKADRMEKRIEEIKNAKSPALTEAERDMDALTSSCNELKTENSALKEQLRDAQSHIFSLQPYRKELTPEEVGRQYDDLVEGITDWVAKFMAPLLENHAKGVDEVLTNARKKPTDTLKLKQAIHMYADLVHGTGFPETDEDIIIAVIMRFLNDHIFQKVLYGCCGGYVEALSFTEMAMRNHVEPKRDLFAIRTWTAEAYNAIISSREFRGVREKRMKELTIELASNFKILCRKEMSTRFFHGFEENCIKPAMQLYEKIQVSTHHFYFDINPYIMWGQEGEFQTSTDFFDSLLDLDCKNILQNRKAFNLAKMDPPPSNKELYHRLLNVCTVAPAVYMRQIGRKDALREPQVVRRQQMLVAWGPQEKKEEFVKEGEQTLLAHLYSAKNERERAEAGGWTPFRWGG</sequence>
<accession>A0A9P6IBJ5</accession>
<dbReference type="GeneID" id="62159479"/>
<dbReference type="OrthoDB" id="4755094at2759"/>
<dbReference type="Proteomes" id="UP000781932">
    <property type="component" value="Unassembled WGS sequence"/>
</dbReference>
<feature type="region of interest" description="Disordered" evidence="2">
    <location>
        <begin position="1"/>
        <end position="31"/>
    </location>
</feature>
<evidence type="ECO:0000313" key="4">
    <source>
        <dbReference type="Proteomes" id="UP000781932"/>
    </source>
</evidence>
<evidence type="ECO:0000256" key="1">
    <source>
        <dbReference type="SAM" id="Coils"/>
    </source>
</evidence>
<feature type="coiled-coil region" evidence="1">
    <location>
        <begin position="178"/>
        <end position="251"/>
    </location>
</feature>
<feature type="region of interest" description="Disordered" evidence="2">
    <location>
        <begin position="77"/>
        <end position="174"/>
    </location>
</feature>
<feature type="compositionally biased region" description="Polar residues" evidence="2">
    <location>
        <begin position="142"/>
        <end position="154"/>
    </location>
</feature>
<evidence type="ECO:0000313" key="3">
    <source>
        <dbReference type="EMBL" id="KAF9878786.1"/>
    </source>
</evidence>
<reference evidence="3" key="1">
    <citation type="submission" date="2020-03" db="EMBL/GenBank/DDBJ databases">
        <authorList>
            <person name="He L."/>
        </authorList>
    </citation>
    <scope>NUCLEOTIDE SEQUENCE</scope>
    <source>
        <strain evidence="3">CkLH20</strain>
    </source>
</reference>
<evidence type="ECO:0000256" key="2">
    <source>
        <dbReference type="SAM" id="MobiDB-lite"/>
    </source>
</evidence>
<reference evidence="3" key="2">
    <citation type="submission" date="2020-11" db="EMBL/GenBank/DDBJ databases">
        <title>Whole genome sequencing of Colletotrichum sp.</title>
        <authorList>
            <person name="Li H."/>
        </authorList>
    </citation>
    <scope>NUCLEOTIDE SEQUENCE</scope>
    <source>
        <strain evidence="3">CkLH20</strain>
    </source>
</reference>
<keyword evidence="4" id="KW-1185">Reference proteome</keyword>
<comment type="caution">
    <text evidence="3">The sequence shown here is derived from an EMBL/GenBank/DDBJ whole genome shotgun (WGS) entry which is preliminary data.</text>
</comment>
<gene>
    <name evidence="3" type="ORF">CkaCkLH20_03686</name>
</gene>
<dbReference type="RefSeq" id="XP_038748247.1">
    <property type="nucleotide sequence ID" value="XM_038886405.1"/>
</dbReference>
<keyword evidence="1" id="KW-0175">Coiled coil</keyword>
<protein>
    <submittedName>
        <fullName evidence="3">Uncharacterized protein</fullName>
    </submittedName>
</protein>
<dbReference type="EMBL" id="JAATWM020000009">
    <property type="protein sequence ID" value="KAF9878786.1"/>
    <property type="molecule type" value="Genomic_DNA"/>
</dbReference>
<dbReference type="AlphaFoldDB" id="A0A9P6IBJ5"/>